<dbReference type="InterPro" id="IPR015590">
    <property type="entry name" value="Aldehyde_DH_dom"/>
</dbReference>
<dbReference type="InterPro" id="IPR016163">
    <property type="entry name" value="Ald_DH_C"/>
</dbReference>
<dbReference type="InterPro" id="IPR016161">
    <property type="entry name" value="Ald_DH/histidinol_DH"/>
</dbReference>
<keyword evidence="1" id="KW-0560">Oxidoreductase</keyword>
<feature type="domain" description="Aldehyde dehydrogenase" evidence="2">
    <location>
        <begin position="7"/>
        <end position="276"/>
    </location>
</feature>
<dbReference type="PANTHER" id="PTHR11699">
    <property type="entry name" value="ALDEHYDE DEHYDROGENASE-RELATED"/>
    <property type="match status" value="1"/>
</dbReference>
<dbReference type="EMBL" id="AP023420">
    <property type="protein sequence ID" value="BCK85514.1"/>
    <property type="molecule type" value="Genomic_DNA"/>
</dbReference>
<name>A0A810QC01_9FIRM</name>
<dbReference type="RefSeq" id="WP_187030699.1">
    <property type="nucleotide sequence ID" value="NZ_AP023420.1"/>
</dbReference>
<dbReference type="AlphaFoldDB" id="A0A810QC01"/>
<dbReference type="Proteomes" id="UP000679848">
    <property type="component" value="Chromosome"/>
</dbReference>
<dbReference type="KEGG" id="pfaa:MM59RIKEN_28330"/>
<dbReference type="Pfam" id="PF00171">
    <property type="entry name" value="Aldedh"/>
    <property type="match status" value="1"/>
</dbReference>
<dbReference type="Gene3D" id="3.40.309.10">
    <property type="entry name" value="Aldehyde Dehydrogenase, Chain A, domain 2"/>
    <property type="match status" value="1"/>
</dbReference>
<gene>
    <name evidence="3" type="primary">sucD_5</name>
    <name evidence="3" type="ORF">MM59RIKEN_28330</name>
</gene>
<reference evidence="3" key="1">
    <citation type="submission" date="2020-09" db="EMBL/GenBank/DDBJ databases">
        <title>New species isolated from human feces.</title>
        <authorList>
            <person name="Kitahara M."/>
            <person name="Shigeno Y."/>
            <person name="Shime M."/>
            <person name="Matsumoto Y."/>
            <person name="Nakamura S."/>
            <person name="Motooka D."/>
            <person name="Fukuoka S."/>
            <person name="Nishikawa H."/>
            <person name="Benno Y."/>
        </authorList>
    </citation>
    <scope>NUCLEOTIDE SEQUENCE</scope>
    <source>
        <strain evidence="3">MM59</strain>
    </source>
</reference>
<evidence type="ECO:0000313" key="4">
    <source>
        <dbReference type="Proteomes" id="UP000679848"/>
    </source>
</evidence>
<evidence type="ECO:0000313" key="3">
    <source>
        <dbReference type="EMBL" id="BCK85514.1"/>
    </source>
</evidence>
<sequence>MAEVNAKEYVGELVKRAKAAQKEFERTATDQLTIDKVVRAIGKTIYDAREELAKDAHEETKYGTIPMKVSKIIATTTSQWNIMRGKKSVGYIKNLRDEPGVKVMAKPMGVVGCVMPSTNPIVTIAANGMMSIKCRNACIIAPHPSAKNVSKKTVDMVRKEIEALGAPADLIQVIEPEYCSIQATDELLAQCDVNIATGGPGMVKAVYSSGRPGFGVGQGNCQEIICDDYEDLDRLAMLAINNRSYDNGVPCTSEQTMHVPAAMEEKFLEAMQKNGAYLVEGAELIEALRKVVFPDGEHINRDVVGRSPQVIGKMVGIEIPADRKTLLCKYTGCAQDDVLSKEILFPFIRYVTYTDFQDTVAAAVANLDMEGAGHNSCIWTNDPEKVEYAAHLLPVSRFNVNQTPFGINNGMPTTTTLGCGSWGNNSISENLAWYHLMNTTRVTVTLPNKRLWKEGDWDNFDECPVTEN</sequence>
<dbReference type="SUPFAM" id="SSF53720">
    <property type="entry name" value="ALDH-like"/>
    <property type="match status" value="1"/>
</dbReference>
<keyword evidence="4" id="KW-1185">Reference proteome</keyword>
<proteinExistence type="predicted"/>
<dbReference type="InterPro" id="IPR016162">
    <property type="entry name" value="Ald_DH_N"/>
</dbReference>
<dbReference type="Gene3D" id="3.40.605.10">
    <property type="entry name" value="Aldehyde Dehydrogenase, Chain A, domain 1"/>
    <property type="match status" value="1"/>
</dbReference>
<protein>
    <submittedName>
        <fullName evidence="3">Succinate-semialdehyde dehydrogenase</fullName>
    </submittedName>
</protein>
<accession>A0A810QC01</accession>
<organism evidence="3 4">
    <name type="scientific">Pusillibacter faecalis</name>
    <dbReference type="NCBI Taxonomy" id="2714358"/>
    <lineage>
        <taxon>Bacteria</taxon>
        <taxon>Bacillati</taxon>
        <taxon>Bacillota</taxon>
        <taxon>Clostridia</taxon>
        <taxon>Eubacteriales</taxon>
        <taxon>Oscillospiraceae</taxon>
        <taxon>Pusillibacter</taxon>
    </lineage>
</organism>
<dbReference type="GO" id="GO:0016620">
    <property type="term" value="F:oxidoreductase activity, acting on the aldehyde or oxo group of donors, NAD or NADP as acceptor"/>
    <property type="evidence" value="ECO:0007669"/>
    <property type="project" value="InterPro"/>
</dbReference>
<evidence type="ECO:0000256" key="1">
    <source>
        <dbReference type="ARBA" id="ARBA00023002"/>
    </source>
</evidence>
<evidence type="ECO:0000259" key="2">
    <source>
        <dbReference type="Pfam" id="PF00171"/>
    </source>
</evidence>